<organism evidence="6 7">
    <name type="scientific">Sciurus carolinensis</name>
    <name type="common">Eastern gray squirrel</name>
    <dbReference type="NCBI Taxonomy" id="30640"/>
    <lineage>
        <taxon>Eukaryota</taxon>
        <taxon>Metazoa</taxon>
        <taxon>Chordata</taxon>
        <taxon>Craniata</taxon>
        <taxon>Vertebrata</taxon>
        <taxon>Euteleostomi</taxon>
        <taxon>Mammalia</taxon>
        <taxon>Eutheria</taxon>
        <taxon>Euarchontoglires</taxon>
        <taxon>Glires</taxon>
        <taxon>Rodentia</taxon>
        <taxon>Sciuromorpha</taxon>
        <taxon>Sciuridae</taxon>
        <taxon>Sciurinae</taxon>
        <taxon>Sciurini</taxon>
        <taxon>Sciurus</taxon>
    </lineage>
</organism>
<dbReference type="PANTHER" id="PTHR11375:SF2">
    <property type="entry name" value="ACIDIC LEUCINE-RICH NUCLEAR PHOSPHOPROTEIN 32 FAMILY MEMBER B"/>
    <property type="match status" value="1"/>
</dbReference>
<dbReference type="SUPFAM" id="SSF52047">
    <property type="entry name" value="RNI-like"/>
    <property type="match status" value="1"/>
</dbReference>
<dbReference type="GO" id="GO:0005634">
    <property type="term" value="C:nucleus"/>
    <property type="evidence" value="ECO:0007669"/>
    <property type="project" value="UniProtKB-SubCell"/>
</dbReference>
<proteinExistence type="inferred from homology"/>
<dbReference type="AlphaFoldDB" id="A0AA41MKV5"/>
<dbReference type="InterPro" id="IPR032675">
    <property type="entry name" value="LRR_dom_sf"/>
</dbReference>
<sequence length="278" mass="31480">SAELAQLAPWWVRELVLDNCKSNDGKIEGLTAEFVTKFLCLINVDLISVSKLPKLPKLKKLELSDNRILGGLDILAEKLPNLRNLNLRGNKLKTSTPWNLGDINRETKKASIQTPLTTFIKRPGPSKLSPKALLTSKKKKSDCLKSLDLFNCEVNNLNGYQESVFWLLPQLTYPDGYDQKDQEAPNSDVEVDGVDEEGEDEEDGQEKDGEEEESDEEDEEEDVEGEEDGVSGEEEEFGHHGEVDKDEEDEEEEEEERWKGKKRKREMDDGGEDDEGPR</sequence>
<comment type="caution">
    <text evidence="6">The sequence shown here is derived from an EMBL/GenBank/DDBJ whole genome shotgun (WGS) entry which is preliminary data.</text>
</comment>
<evidence type="ECO:0000256" key="3">
    <source>
        <dbReference type="ARBA" id="ARBA00025777"/>
    </source>
</evidence>
<keyword evidence="4" id="KW-0539">Nucleus</keyword>
<gene>
    <name evidence="6" type="ORF">SUZIE_124010</name>
</gene>
<keyword evidence="7" id="KW-1185">Reference proteome</keyword>
<feature type="compositionally biased region" description="Acidic residues" evidence="5">
    <location>
        <begin position="269"/>
        <end position="278"/>
    </location>
</feature>
<name>A0AA41MKV5_SCICA</name>
<feature type="non-terminal residue" evidence="6">
    <location>
        <position position="1"/>
    </location>
</feature>
<reference evidence="6" key="1">
    <citation type="submission" date="2020-03" db="EMBL/GenBank/DDBJ databases">
        <title>Studies in the Genomics of Life Span.</title>
        <authorList>
            <person name="Glass D."/>
        </authorList>
    </citation>
    <scope>NUCLEOTIDE SEQUENCE</scope>
    <source>
        <strain evidence="6">SUZIE</strain>
        <tissue evidence="6">Muscle</tissue>
    </source>
</reference>
<evidence type="ECO:0000256" key="5">
    <source>
        <dbReference type="SAM" id="MobiDB-lite"/>
    </source>
</evidence>
<dbReference type="Pfam" id="PF12799">
    <property type="entry name" value="LRR_4"/>
    <property type="match status" value="1"/>
</dbReference>
<comment type="similarity">
    <text evidence="3 4">Belongs to the ANP32 family.</text>
</comment>
<protein>
    <recommendedName>
        <fullName evidence="4">Acidic leucine-rich nuclear phosphoprotein 32 family member</fullName>
    </recommendedName>
</protein>
<dbReference type="PANTHER" id="PTHR11375">
    <property type="entry name" value="ACIDIC LEUCINE-RICH NUCLEAR PHOSPHOPROTEIN 32"/>
    <property type="match status" value="1"/>
</dbReference>
<comment type="subcellular location">
    <subcellularLocation>
        <location evidence="4">Nucleus</location>
    </subcellularLocation>
</comment>
<dbReference type="InterPro" id="IPR025875">
    <property type="entry name" value="Leu-rich_rpt_4"/>
</dbReference>
<evidence type="ECO:0000313" key="7">
    <source>
        <dbReference type="Proteomes" id="UP001166674"/>
    </source>
</evidence>
<dbReference type="GO" id="GO:0042393">
    <property type="term" value="F:histone binding"/>
    <property type="evidence" value="ECO:0007669"/>
    <property type="project" value="TreeGrafter"/>
</dbReference>
<dbReference type="InterPro" id="IPR045081">
    <property type="entry name" value="AN32"/>
</dbReference>
<keyword evidence="1 4" id="KW-0433">Leucine-rich repeat</keyword>
<evidence type="ECO:0000256" key="1">
    <source>
        <dbReference type="ARBA" id="ARBA00022614"/>
    </source>
</evidence>
<keyword evidence="2" id="KW-0677">Repeat</keyword>
<dbReference type="Proteomes" id="UP001166674">
    <property type="component" value="Unassembled WGS sequence"/>
</dbReference>
<feature type="compositionally biased region" description="Acidic residues" evidence="5">
    <location>
        <begin position="244"/>
        <end position="255"/>
    </location>
</feature>
<evidence type="ECO:0000256" key="2">
    <source>
        <dbReference type="ARBA" id="ARBA00022737"/>
    </source>
</evidence>
<evidence type="ECO:0000256" key="4">
    <source>
        <dbReference type="RuleBase" id="RU369103"/>
    </source>
</evidence>
<evidence type="ECO:0000313" key="6">
    <source>
        <dbReference type="EMBL" id="MBZ3873653.1"/>
    </source>
</evidence>
<dbReference type="Gene3D" id="3.80.10.10">
    <property type="entry name" value="Ribonuclease Inhibitor"/>
    <property type="match status" value="1"/>
</dbReference>
<dbReference type="EMBL" id="JAATJV010209300">
    <property type="protein sequence ID" value="MBZ3873653.1"/>
    <property type="molecule type" value="Genomic_DNA"/>
</dbReference>
<accession>A0AA41MKV5</accession>
<dbReference type="GO" id="GO:0042981">
    <property type="term" value="P:regulation of apoptotic process"/>
    <property type="evidence" value="ECO:0007669"/>
    <property type="project" value="TreeGrafter"/>
</dbReference>
<feature type="compositionally biased region" description="Acidic residues" evidence="5">
    <location>
        <begin position="189"/>
        <end position="236"/>
    </location>
</feature>
<comment type="function">
    <text evidence="4">Multifunctional protein that is involved in the regulation of many processes.</text>
</comment>
<feature type="region of interest" description="Disordered" evidence="5">
    <location>
        <begin position="176"/>
        <end position="278"/>
    </location>
</feature>